<dbReference type="RefSeq" id="WP_176278953.1">
    <property type="nucleotide sequence ID" value="NZ_JABWMH010000002.1"/>
</dbReference>
<accession>A0ABX2N172</accession>
<dbReference type="PANTHER" id="PTHR36057">
    <property type="match status" value="1"/>
</dbReference>
<dbReference type="InterPro" id="IPR010634">
    <property type="entry name" value="DUF1223"/>
</dbReference>
<organism evidence="1 2">
    <name type="scientific">Parasphingorhabdus flavimaris</name>
    <dbReference type="NCBI Taxonomy" id="266812"/>
    <lineage>
        <taxon>Bacteria</taxon>
        <taxon>Pseudomonadati</taxon>
        <taxon>Pseudomonadota</taxon>
        <taxon>Alphaproteobacteria</taxon>
        <taxon>Sphingomonadales</taxon>
        <taxon>Sphingomonadaceae</taxon>
        <taxon>Parasphingorhabdus</taxon>
    </lineage>
</organism>
<reference evidence="1 2" key="1">
    <citation type="submission" date="2020-06" db="EMBL/GenBank/DDBJ databases">
        <authorList>
            <person name="Kim S.-J."/>
            <person name="Park S.-J."/>
        </authorList>
    </citation>
    <scope>NUCLEOTIDE SEQUENCE [LARGE SCALE GENOMIC DNA]</scope>
    <source>
        <strain evidence="1 2">SW-151</strain>
    </source>
</reference>
<comment type="caution">
    <text evidence="1">The sequence shown here is derived from an EMBL/GenBank/DDBJ whole genome shotgun (WGS) entry which is preliminary data.</text>
</comment>
<dbReference type="EMBL" id="JABWMH010000002">
    <property type="protein sequence ID" value="NVD27424.1"/>
    <property type="molecule type" value="Genomic_DNA"/>
</dbReference>
<keyword evidence="2" id="KW-1185">Reference proteome</keyword>
<name>A0ABX2N172_9SPHN</name>
<protein>
    <submittedName>
        <fullName evidence="1">DUF1223 domain-containing protein</fullName>
    </submittedName>
</protein>
<sequence>MSKIITSLLIGGAAVAGFVGIQLAPTSAVSSAQLTTPASPPDATGTPRPVVIELFTSQGCSSCPPADLLASRLAKDDSLLVITRPVTYWDRLGWKDTLAREDNSALQRAYAAKGHEGAGVYTPQMVVNGGGGAVGSRENDIRSLVRRADATGPSISTSVNVDGAVTVSIKGKSDYLAGISLIALSSSESVRIGRGENGGRTMHYTNVVKAEQNLGSWRGRPMEFVVSPENFRISGADKYAIILQRPGAGPIVAARLLDI</sequence>
<evidence type="ECO:0000313" key="1">
    <source>
        <dbReference type="EMBL" id="NVD27424.1"/>
    </source>
</evidence>
<gene>
    <name evidence="1" type="ORF">HUO14_05845</name>
</gene>
<dbReference type="PANTHER" id="PTHR36057:SF1">
    <property type="entry name" value="LIPOPROTEIN LIPID ATTACHMENT SITE-LIKE PROTEIN, PUTATIVE (DUF1223)-RELATED"/>
    <property type="match status" value="1"/>
</dbReference>
<dbReference type="SUPFAM" id="SSF52833">
    <property type="entry name" value="Thioredoxin-like"/>
    <property type="match status" value="1"/>
</dbReference>
<dbReference type="Pfam" id="PF06764">
    <property type="entry name" value="DUF1223"/>
    <property type="match status" value="1"/>
</dbReference>
<dbReference type="InterPro" id="IPR036249">
    <property type="entry name" value="Thioredoxin-like_sf"/>
</dbReference>
<proteinExistence type="predicted"/>
<evidence type="ECO:0000313" key="2">
    <source>
        <dbReference type="Proteomes" id="UP000652427"/>
    </source>
</evidence>
<dbReference type="Proteomes" id="UP000652427">
    <property type="component" value="Unassembled WGS sequence"/>
</dbReference>